<reference evidence="19 20" key="1">
    <citation type="submission" date="2019-05" db="EMBL/GenBank/DDBJ databases">
        <title>Mikania micrantha, genome provides insights into the molecular mechanism of rapid growth.</title>
        <authorList>
            <person name="Liu B."/>
        </authorList>
    </citation>
    <scope>NUCLEOTIDE SEQUENCE [LARGE SCALE GENOMIC DNA]</scope>
    <source>
        <strain evidence="19">NLD-2019</strain>
        <tissue evidence="19">Leaf</tissue>
    </source>
</reference>
<keyword evidence="5" id="KW-0479">Metal-binding</keyword>
<dbReference type="EC" id="3.1.3.16" evidence="15"/>
<keyword evidence="9 17" id="KW-0472">Membrane</keyword>
<comment type="caution">
    <text evidence="19">The sequence shown here is derived from an EMBL/GenBank/DDBJ whole genome shotgun (WGS) entry which is preliminary data.</text>
</comment>
<dbReference type="GO" id="GO:0004722">
    <property type="term" value="F:protein serine/threonine phosphatase activity"/>
    <property type="evidence" value="ECO:0007669"/>
    <property type="project" value="UniProtKB-EC"/>
</dbReference>
<feature type="region of interest" description="Disordered" evidence="16">
    <location>
        <begin position="333"/>
        <end position="363"/>
    </location>
</feature>
<protein>
    <recommendedName>
        <fullName evidence="15">Serine/threonine-protein phosphatase</fullName>
        <ecNumber evidence="15">3.1.3.16</ecNumber>
    </recommendedName>
</protein>
<dbReference type="SUPFAM" id="SSF56300">
    <property type="entry name" value="Metallo-dependent phosphatases"/>
    <property type="match status" value="1"/>
</dbReference>
<evidence type="ECO:0000313" key="20">
    <source>
        <dbReference type="Proteomes" id="UP000326396"/>
    </source>
</evidence>
<dbReference type="GO" id="GO:0003676">
    <property type="term" value="F:nucleic acid binding"/>
    <property type="evidence" value="ECO:0007669"/>
    <property type="project" value="InterPro"/>
</dbReference>
<dbReference type="InterPro" id="IPR029052">
    <property type="entry name" value="Metallo-depent_PP-like"/>
</dbReference>
<keyword evidence="7" id="KW-0904">Protein phosphatase</keyword>
<dbReference type="InterPro" id="IPR001878">
    <property type="entry name" value="Znf_CCHC"/>
</dbReference>
<dbReference type="Gene3D" id="4.10.60.10">
    <property type="entry name" value="Zinc finger, CCHC-type"/>
    <property type="match status" value="1"/>
</dbReference>
<dbReference type="CDD" id="cd07415">
    <property type="entry name" value="MPP_PP2A_PP4_PP6"/>
    <property type="match status" value="1"/>
</dbReference>
<evidence type="ECO:0000256" key="16">
    <source>
        <dbReference type="SAM" id="MobiDB-lite"/>
    </source>
</evidence>
<dbReference type="Pfam" id="PF08284">
    <property type="entry name" value="RVP_2"/>
    <property type="match status" value="1"/>
</dbReference>
<evidence type="ECO:0000313" key="19">
    <source>
        <dbReference type="EMBL" id="KAD3068997.1"/>
    </source>
</evidence>
<evidence type="ECO:0000256" key="6">
    <source>
        <dbReference type="ARBA" id="ARBA00022801"/>
    </source>
</evidence>
<dbReference type="SUPFAM" id="SSF57756">
    <property type="entry name" value="Retrovirus zinc finger-like domains"/>
    <property type="match status" value="1"/>
</dbReference>
<evidence type="ECO:0000256" key="9">
    <source>
        <dbReference type="ARBA" id="ARBA00023136"/>
    </source>
</evidence>
<keyword evidence="14" id="KW-0862">Zinc</keyword>
<comment type="cofactor">
    <cofactor evidence="1">
        <name>Mn(2+)</name>
        <dbReference type="ChEBI" id="CHEBI:29035"/>
    </cofactor>
</comment>
<sequence>MAEEHTSGVNSSEKVELTEIQIMVKEEVAKAFEAALPTYIDEIKSSLKEFLHQELSEFETGVEMKQSSKTTTFKEFMACKPAEFKGEVDPLISQRWISDIESTFETSHCDPSDEVMFAGNQLKDRAKDWWELLRKEKGRDGIKGLTWAQFKELFLKRFCPQAAIDRITEEFLHLQQKDESVDTITAIFFDKAKFCPDLLQTERMWINRYHTMLNTKYREFLTPSKCETLNELINCARERELELKRQEDRGDKRKAETETGSSKKAKFAKLFKKPVFTKPCPNCGRMHAGECRARPVVCYKCGKPGHLATQCMSSPSLCYHCYKPGHRRSECPELKRAAPISDDSRSFKSQGSGKKPEAPKPKGRAFQISAEEAKVTSDVVTGTFFVNSIPAYVLFDSGANRSFVSIKFVHHPSFVLEKLPVPLEVEVADSKSFRVFDIYRNYSKMSIDLASNSHGNLDEQISQLMQCKPLSESEVKTLCDKAKEILMVESNVQPVKSPVTICGDIHGQFHDLAELFRIGGKCPDTNYLFMGDYVDRGYYSVETVTLLVALKVRYPQRITILRGNHESRQITQVYGFYDECLRKYGTANVWKMFTDLFDYFPLTALVESEIFCLHGGLSPSIETLDSIRNFDRVQEVPHEGPMCDLLWSDPDDRCGWGISPRGAGYTFGQDISEQFNHTNNLKLIARAHQLVMEGFNWGHDQKVVTIFSAPNYCYRCGNMASILEVDDRKGHTFIQAGMKFKLNTTTLKSYCNAAKHSPSSSPDIDVREEYANAFRTQSYIDFWTRVLDLTHGGSTINQTVSSVAAARLPSYRLFAENLLDPDQPTVTQILTFANHKTKNHSLLSDYFSETANAFVVCGSLLEHINRLRSKYRSLKTALKSIETRSVSFVTKCPIITARLADFSNAFNPFMIPTSSPHGVQSVQVACFNLLKRLELSRDTAHSKLKRINKIKHGSAITLVALTVSLTVIIVTHALAVLVAAPGIIVATMELGLSSKVGSLYAQLDVAAKGMYILNRDLDTISRLVARLSDELEHMQGSTKFWLKRGHKRVQSVEEFGRQLKKNDESFREQLDELEEHLYLCFMTINRARNLVIKEISCSSLAS</sequence>
<dbReference type="PANTHER" id="PTHR45619">
    <property type="entry name" value="SERINE/THREONINE-PROTEIN PHOSPHATASE PP2A-RELATED"/>
    <property type="match status" value="1"/>
</dbReference>
<dbReference type="AlphaFoldDB" id="A0A5N6M555"/>
<dbReference type="Pfam" id="PF00149">
    <property type="entry name" value="Metallophos"/>
    <property type="match status" value="1"/>
</dbReference>
<evidence type="ECO:0000256" key="3">
    <source>
        <dbReference type="ARBA" id="ARBA00009074"/>
    </source>
</evidence>
<dbReference type="GO" id="GO:0008270">
    <property type="term" value="F:zinc ion binding"/>
    <property type="evidence" value="ECO:0007669"/>
    <property type="project" value="UniProtKB-KW"/>
</dbReference>
<dbReference type="InterPro" id="IPR047129">
    <property type="entry name" value="PPA2-like"/>
</dbReference>
<evidence type="ECO:0000256" key="8">
    <source>
        <dbReference type="ARBA" id="ARBA00022989"/>
    </source>
</evidence>
<accession>A0A5N6M555</accession>
<dbReference type="FunFam" id="3.60.21.10:FF:000003">
    <property type="entry name" value="Serine/threonine-protein phosphatase"/>
    <property type="match status" value="1"/>
</dbReference>
<feature type="transmembrane region" description="Helical" evidence="17">
    <location>
        <begin position="955"/>
        <end position="985"/>
    </location>
</feature>
<dbReference type="Pfam" id="PF00098">
    <property type="entry name" value="zf-CCHC"/>
    <property type="match status" value="1"/>
</dbReference>
<keyword evidence="20" id="KW-1185">Reference proteome</keyword>
<dbReference type="Gene3D" id="3.60.21.10">
    <property type="match status" value="1"/>
</dbReference>
<dbReference type="InterPro" id="IPR036875">
    <property type="entry name" value="Znf_CCHC_sf"/>
</dbReference>
<evidence type="ECO:0000256" key="7">
    <source>
        <dbReference type="ARBA" id="ARBA00022912"/>
    </source>
</evidence>
<dbReference type="PRINTS" id="PR00114">
    <property type="entry name" value="STPHPHTASE"/>
</dbReference>
<evidence type="ECO:0000256" key="4">
    <source>
        <dbReference type="ARBA" id="ARBA00022692"/>
    </source>
</evidence>
<dbReference type="EMBL" id="SZYD01000017">
    <property type="protein sequence ID" value="KAD3068997.1"/>
    <property type="molecule type" value="Genomic_DNA"/>
</dbReference>
<evidence type="ECO:0000256" key="1">
    <source>
        <dbReference type="ARBA" id="ARBA00001936"/>
    </source>
</evidence>
<dbReference type="OrthoDB" id="1776390at2759"/>
<dbReference type="SMART" id="SM00343">
    <property type="entry name" value="ZnF_C2HC"/>
    <property type="match status" value="2"/>
</dbReference>
<proteinExistence type="inferred from homology"/>
<gene>
    <name evidence="19" type="ORF">E3N88_36877</name>
</gene>
<keyword evidence="4 17" id="KW-0812">Transmembrane</keyword>
<dbReference type="InterPro" id="IPR045358">
    <property type="entry name" value="Ty3_capsid"/>
</dbReference>
<name>A0A5N6M555_9ASTR</name>
<evidence type="ECO:0000256" key="13">
    <source>
        <dbReference type="ARBA" id="ARBA00048336"/>
    </source>
</evidence>
<evidence type="ECO:0000256" key="2">
    <source>
        <dbReference type="ARBA" id="ARBA00004370"/>
    </source>
</evidence>
<evidence type="ECO:0000256" key="14">
    <source>
        <dbReference type="PROSITE-ProRule" id="PRU00047"/>
    </source>
</evidence>
<comment type="catalytic activity">
    <reaction evidence="12">
        <text>O-phospho-L-seryl-[protein] + H2O = L-seryl-[protein] + phosphate</text>
        <dbReference type="Rhea" id="RHEA:20629"/>
        <dbReference type="Rhea" id="RHEA-COMP:9863"/>
        <dbReference type="Rhea" id="RHEA-COMP:11604"/>
        <dbReference type="ChEBI" id="CHEBI:15377"/>
        <dbReference type="ChEBI" id="CHEBI:29999"/>
        <dbReference type="ChEBI" id="CHEBI:43474"/>
        <dbReference type="ChEBI" id="CHEBI:83421"/>
        <dbReference type="EC" id="3.1.3.16"/>
    </reaction>
</comment>
<dbReference type="PROSITE" id="PS00125">
    <property type="entry name" value="SER_THR_PHOSPHATASE"/>
    <property type="match status" value="1"/>
</dbReference>
<organism evidence="19 20">
    <name type="scientific">Mikania micrantha</name>
    <name type="common">bitter vine</name>
    <dbReference type="NCBI Taxonomy" id="192012"/>
    <lineage>
        <taxon>Eukaryota</taxon>
        <taxon>Viridiplantae</taxon>
        <taxon>Streptophyta</taxon>
        <taxon>Embryophyta</taxon>
        <taxon>Tracheophyta</taxon>
        <taxon>Spermatophyta</taxon>
        <taxon>Magnoliopsida</taxon>
        <taxon>eudicotyledons</taxon>
        <taxon>Gunneridae</taxon>
        <taxon>Pentapetalae</taxon>
        <taxon>asterids</taxon>
        <taxon>campanulids</taxon>
        <taxon>Asterales</taxon>
        <taxon>Asteraceae</taxon>
        <taxon>Asteroideae</taxon>
        <taxon>Heliantheae alliance</taxon>
        <taxon>Eupatorieae</taxon>
        <taxon>Mikania</taxon>
    </lineage>
</organism>
<dbReference type="InterPro" id="IPR006186">
    <property type="entry name" value="Ser/Thr-sp_prot-phosphatase"/>
</dbReference>
<comment type="similarity">
    <text evidence="3">Belongs to the UPF0496 family.</text>
</comment>
<dbReference type="Proteomes" id="UP000326396">
    <property type="component" value="Linkage Group LG7"/>
</dbReference>
<comment type="similarity">
    <text evidence="11">Belongs to the PPP phosphatase family. PP-2A subfamily.</text>
</comment>
<keyword evidence="6 15" id="KW-0378">Hydrolase</keyword>
<dbReference type="SMART" id="SM00156">
    <property type="entry name" value="PP2Ac"/>
    <property type="match status" value="1"/>
</dbReference>
<evidence type="ECO:0000256" key="10">
    <source>
        <dbReference type="ARBA" id="ARBA00023211"/>
    </source>
</evidence>
<keyword evidence="8 17" id="KW-1133">Transmembrane helix</keyword>
<comment type="subcellular location">
    <subcellularLocation>
        <location evidence="2">Membrane</location>
    </subcellularLocation>
</comment>
<evidence type="ECO:0000256" key="15">
    <source>
        <dbReference type="RuleBase" id="RU004273"/>
    </source>
</evidence>
<evidence type="ECO:0000256" key="5">
    <source>
        <dbReference type="ARBA" id="ARBA00022723"/>
    </source>
</evidence>
<evidence type="ECO:0000256" key="11">
    <source>
        <dbReference type="ARBA" id="ARBA00034714"/>
    </source>
</evidence>
<comment type="catalytic activity">
    <reaction evidence="13 15">
        <text>O-phospho-L-threonyl-[protein] + H2O = L-threonyl-[protein] + phosphate</text>
        <dbReference type="Rhea" id="RHEA:47004"/>
        <dbReference type="Rhea" id="RHEA-COMP:11060"/>
        <dbReference type="Rhea" id="RHEA-COMP:11605"/>
        <dbReference type="ChEBI" id="CHEBI:15377"/>
        <dbReference type="ChEBI" id="CHEBI:30013"/>
        <dbReference type="ChEBI" id="CHEBI:43474"/>
        <dbReference type="ChEBI" id="CHEBI:61977"/>
        <dbReference type="EC" id="3.1.3.16"/>
    </reaction>
</comment>
<keyword evidence="14" id="KW-0863">Zinc-finger</keyword>
<dbReference type="PROSITE" id="PS50158">
    <property type="entry name" value="ZF_CCHC"/>
    <property type="match status" value="2"/>
</dbReference>
<dbReference type="Pfam" id="PF05055">
    <property type="entry name" value="DUF677"/>
    <property type="match status" value="1"/>
</dbReference>
<feature type="domain" description="CCHC-type" evidence="18">
    <location>
        <begin position="298"/>
        <end position="311"/>
    </location>
</feature>
<dbReference type="InterPro" id="IPR007749">
    <property type="entry name" value="DUF677"/>
</dbReference>
<feature type="domain" description="CCHC-type" evidence="18">
    <location>
        <begin position="318"/>
        <end position="333"/>
    </location>
</feature>
<evidence type="ECO:0000259" key="18">
    <source>
        <dbReference type="PROSITE" id="PS50158"/>
    </source>
</evidence>
<feature type="compositionally biased region" description="Basic and acidic residues" evidence="16">
    <location>
        <begin position="333"/>
        <end position="346"/>
    </location>
</feature>
<dbReference type="InterPro" id="IPR004843">
    <property type="entry name" value="Calcineurin-like_PHP"/>
</dbReference>
<dbReference type="GO" id="GO:0016020">
    <property type="term" value="C:membrane"/>
    <property type="evidence" value="ECO:0007669"/>
    <property type="project" value="UniProtKB-SubCell"/>
</dbReference>
<dbReference type="Pfam" id="PF19259">
    <property type="entry name" value="Ty3_capsid"/>
    <property type="match status" value="1"/>
</dbReference>
<evidence type="ECO:0000256" key="12">
    <source>
        <dbReference type="ARBA" id="ARBA00047761"/>
    </source>
</evidence>
<evidence type="ECO:0000256" key="17">
    <source>
        <dbReference type="SAM" id="Phobius"/>
    </source>
</evidence>
<keyword evidence="10" id="KW-0464">Manganese</keyword>